<keyword evidence="2 6" id="KW-0812">Transmembrane</keyword>
<organism evidence="9 10">
    <name type="scientific">Gloeobacter morelensis MG652769</name>
    <dbReference type="NCBI Taxonomy" id="2781736"/>
    <lineage>
        <taxon>Bacteria</taxon>
        <taxon>Bacillati</taxon>
        <taxon>Cyanobacteriota</taxon>
        <taxon>Cyanophyceae</taxon>
        <taxon>Gloeobacterales</taxon>
        <taxon>Gloeobacteraceae</taxon>
        <taxon>Gloeobacter</taxon>
        <taxon>Gloeobacter morelensis</taxon>
    </lineage>
</organism>
<feature type="transmembrane region" description="Helical" evidence="7">
    <location>
        <begin position="396"/>
        <end position="413"/>
    </location>
</feature>
<accession>A0ABY3PHH2</accession>
<protein>
    <recommendedName>
        <fullName evidence="6">Cytochrome c biogenesis protein CcsB</fullName>
    </recommendedName>
</protein>
<evidence type="ECO:0000256" key="1">
    <source>
        <dbReference type="ARBA" id="ARBA00004141"/>
    </source>
</evidence>
<evidence type="ECO:0000313" key="9">
    <source>
        <dbReference type="EMBL" id="UFP92997.1"/>
    </source>
</evidence>
<reference evidence="9 10" key="1">
    <citation type="journal article" date="2021" name="Genome Biol. Evol.">
        <title>Complete Genome Sequencing of a Novel Gloeobacter Species from a Waterfall Cave in Mexico.</title>
        <authorList>
            <person name="Saw J.H."/>
            <person name="Cardona T."/>
            <person name="Montejano G."/>
        </authorList>
    </citation>
    <scope>NUCLEOTIDE SEQUENCE [LARGE SCALE GENOMIC DNA]</scope>
    <source>
        <strain evidence="9">MG652769</strain>
    </source>
</reference>
<feature type="transmembrane region" description="Helical" evidence="7">
    <location>
        <begin position="89"/>
        <end position="108"/>
    </location>
</feature>
<evidence type="ECO:0000256" key="6">
    <source>
        <dbReference type="HAMAP-Rule" id="MF_01392"/>
    </source>
</evidence>
<comment type="subcellular location">
    <subcellularLocation>
        <location evidence="6">Cell inner membrane</location>
        <topology evidence="6">Multi-pass membrane protein</topology>
    </subcellularLocation>
    <subcellularLocation>
        <location evidence="1">Membrane</location>
        <topology evidence="1">Multi-pass membrane protein</topology>
    </subcellularLocation>
</comment>
<keyword evidence="6" id="KW-1003">Cell membrane</keyword>
<comment type="function">
    <text evidence="6">Required during biogenesis of c-type cytochromes (cytochrome c6 and cytochrome f) at the step of heme attachment.</text>
</comment>
<name>A0ABY3PHH2_9CYAN</name>
<dbReference type="InterPro" id="IPR023494">
    <property type="entry name" value="Cyt_c_bgen_Ccs1/CcsB/ResB"/>
</dbReference>
<dbReference type="InterPro" id="IPR007816">
    <property type="entry name" value="ResB-like_domain"/>
</dbReference>
<comment type="similarity">
    <text evidence="6">Belongs to the Ccs1/CcsB family.</text>
</comment>
<keyword evidence="6" id="KW-0997">Cell inner membrane</keyword>
<dbReference type="PANTHER" id="PTHR31566">
    <property type="entry name" value="CYTOCHROME C BIOGENESIS PROTEIN CCS1, CHLOROPLASTIC"/>
    <property type="match status" value="1"/>
</dbReference>
<dbReference type="Proteomes" id="UP001054846">
    <property type="component" value="Chromosome"/>
</dbReference>
<keyword evidence="3 6" id="KW-0201">Cytochrome c-type biogenesis</keyword>
<feature type="transmembrane region" description="Helical" evidence="7">
    <location>
        <begin position="66"/>
        <end position="83"/>
    </location>
</feature>
<sequence length="467" mass="51639">MVARSLEHRFMTSLWRDIRHEVAAWLGSLKLAIGLFLAIAAASIAGTVIPQGESTDFYRQNYPDSGAVVWGFVTWRFIISLGLDEVYRSWWFVALLLLLATSLTICTFRRQIPMLKAAQNWKFYTEPRQLSKYALRTAIPAGGTGPLAEQLRAGRYKVYQRDDLIYATKGTIGRVGPIVVHVSLLLIMAGAMIGAFGGYQTQRMTLAGDSFDIKAVEQSRLSLARTPDWTVRVNKFWIDYRPDGSVDQFHSDLSVVSPAGEELTRKTISVNDPLIYDGVTMYQASWAVGAFKLRLNDSPVLTIPMQPIEAPNGQEAWGQAIPFDKDGRVALQMVTRGLQGSLMLLPFNPRTGETVREAATPARVGKPVNILGQRLVIEELVGQTGIQIKADPGIPVVYAGFALLMVGLAMSYLSHSQVWAIYRDGQLHVAGRTNRAQIGFERELVRMVAAVQTPRPRTSDALSAAQE</sequence>
<keyword evidence="5 6" id="KW-0472">Membrane</keyword>
<evidence type="ECO:0000259" key="8">
    <source>
        <dbReference type="Pfam" id="PF05140"/>
    </source>
</evidence>
<evidence type="ECO:0000256" key="3">
    <source>
        <dbReference type="ARBA" id="ARBA00022748"/>
    </source>
</evidence>
<feature type="domain" description="ResB-like" evidence="8">
    <location>
        <begin position="378"/>
        <end position="444"/>
    </location>
</feature>
<dbReference type="Pfam" id="PF05140">
    <property type="entry name" value="ResB"/>
    <property type="match status" value="2"/>
</dbReference>
<evidence type="ECO:0000256" key="4">
    <source>
        <dbReference type="ARBA" id="ARBA00022989"/>
    </source>
</evidence>
<gene>
    <name evidence="6" type="primary">ccsB</name>
    <name evidence="6" type="synonym">ccs1</name>
    <name evidence="9" type="ORF">ISF26_14370</name>
</gene>
<dbReference type="PANTHER" id="PTHR31566:SF0">
    <property type="entry name" value="CYTOCHROME C BIOGENESIS PROTEIN CCS1, CHLOROPLASTIC"/>
    <property type="match status" value="1"/>
</dbReference>
<comment type="subunit">
    <text evidence="6">May interact with CcsA.</text>
</comment>
<proteinExistence type="inferred from homology"/>
<feature type="transmembrane region" description="Helical" evidence="7">
    <location>
        <begin position="22"/>
        <end position="45"/>
    </location>
</feature>
<dbReference type="HAMAP" id="MF_01392">
    <property type="entry name" value="CytC_Ccs1"/>
    <property type="match status" value="1"/>
</dbReference>
<feature type="transmembrane region" description="Helical" evidence="7">
    <location>
        <begin position="178"/>
        <end position="199"/>
    </location>
</feature>
<dbReference type="EMBL" id="CP063845">
    <property type="protein sequence ID" value="UFP92997.1"/>
    <property type="molecule type" value="Genomic_DNA"/>
</dbReference>
<evidence type="ECO:0000256" key="7">
    <source>
        <dbReference type="SAM" id="Phobius"/>
    </source>
</evidence>
<feature type="domain" description="ResB-like" evidence="8">
    <location>
        <begin position="29"/>
        <end position="299"/>
    </location>
</feature>
<keyword evidence="10" id="KW-1185">Reference proteome</keyword>
<evidence type="ECO:0000313" key="10">
    <source>
        <dbReference type="Proteomes" id="UP001054846"/>
    </source>
</evidence>
<evidence type="ECO:0000256" key="2">
    <source>
        <dbReference type="ARBA" id="ARBA00022692"/>
    </source>
</evidence>
<evidence type="ECO:0000256" key="5">
    <source>
        <dbReference type="ARBA" id="ARBA00023136"/>
    </source>
</evidence>
<keyword evidence="4 6" id="KW-1133">Transmembrane helix</keyword>